<protein>
    <submittedName>
        <fullName evidence="1">Uncharacterized protein</fullName>
    </submittedName>
</protein>
<name>A0ACB8WV12_9TELE</name>
<dbReference type="Proteomes" id="UP000831701">
    <property type="component" value="Chromosome 6"/>
</dbReference>
<gene>
    <name evidence="1" type="ORF">L3Q82_023594</name>
</gene>
<reference evidence="1" key="1">
    <citation type="submission" date="2022-04" db="EMBL/GenBank/DDBJ databases">
        <title>Jade perch genome.</title>
        <authorList>
            <person name="Chao B."/>
        </authorList>
    </citation>
    <scope>NUCLEOTIDE SEQUENCE</scope>
    <source>
        <strain evidence="1">CB-2022</strain>
    </source>
</reference>
<organism evidence="1 2">
    <name type="scientific">Scortum barcoo</name>
    <name type="common">barcoo grunter</name>
    <dbReference type="NCBI Taxonomy" id="214431"/>
    <lineage>
        <taxon>Eukaryota</taxon>
        <taxon>Metazoa</taxon>
        <taxon>Chordata</taxon>
        <taxon>Craniata</taxon>
        <taxon>Vertebrata</taxon>
        <taxon>Euteleostomi</taxon>
        <taxon>Actinopterygii</taxon>
        <taxon>Neopterygii</taxon>
        <taxon>Teleostei</taxon>
        <taxon>Neoteleostei</taxon>
        <taxon>Acanthomorphata</taxon>
        <taxon>Eupercaria</taxon>
        <taxon>Centrarchiformes</taxon>
        <taxon>Terapontoidei</taxon>
        <taxon>Terapontidae</taxon>
        <taxon>Scortum</taxon>
    </lineage>
</organism>
<comment type="caution">
    <text evidence="1">The sequence shown here is derived from an EMBL/GenBank/DDBJ whole genome shotgun (WGS) entry which is preliminary data.</text>
</comment>
<sequence length="79" mass="9148">MLKLLYGYLERWERTFSTQIPTQLNLRAVKEGDSPLELGNYLGDLTDKLVLRVKGITQTHQCSECINFDRVKELVDGYL</sequence>
<keyword evidence="2" id="KW-1185">Reference proteome</keyword>
<dbReference type="EMBL" id="CM041536">
    <property type="protein sequence ID" value="KAI3371566.1"/>
    <property type="molecule type" value="Genomic_DNA"/>
</dbReference>
<accession>A0ACB8WV12</accession>
<evidence type="ECO:0000313" key="2">
    <source>
        <dbReference type="Proteomes" id="UP000831701"/>
    </source>
</evidence>
<feature type="non-terminal residue" evidence="1">
    <location>
        <position position="79"/>
    </location>
</feature>
<proteinExistence type="predicted"/>
<evidence type="ECO:0000313" key="1">
    <source>
        <dbReference type="EMBL" id="KAI3371566.1"/>
    </source>
</evidence>